<evidence type="ECO:0008006" key="3">
    <source>
        <dbReference type="Google" id="ProtNLM"/>
    </source>
</evidence>
<evidence type="ECO:0000313" key="1">
    <source>
        <dbReference type="EMBL" id="PZQ62286.1"/>
    </source>
</evidence>
<evidence type="ECO:0000313" key="2">
    <source>
        <dbReference type="Proteomes" id="UP000249135"/>
    </source>
</evidence>
<organism evidence="1 2">
    <name type="scientific">Variovorax paradoxus</name>
    <dbReference type="NCBI Taxonomy" id="34073"/>
    <lineage>
        <taxon>Bacteria</taxon>
        <taxon>Pseudomonadati</taxon>
        <taxon>Pseudomonadota</taxon>
        <taxon>Betaproteobacteria</taxon>
        <taxon>Burkholderiales</taxon>
        <taxon>Comamonadaceae</taxon>
        <taxon>Variovorax</taxon>
    </lineage>
</organism>
<gene>
    <name evidence="1" type="ORF">DI563_28615</name>
</gene>
<dbReference type="InterPro" id="IPR007523">
    <property type="entry name" value="NDUFAF3/AAMDC"/>
</dbReference>
<dbReference type="Gene3D" id="3.40.1230.10">
    <property type="entry name" value="MTH938-like"/>
    <property type="match status" value="1"/>
</dbReference>
<accession>A0A2W5P9F9</accession>
<sequence length="128" mass="14027">MKLQPDRPDVQTVTAHGPGWVAVNGERIDRSVVVGAREERFDWPCGRFDDLGEEHFAQLAELNAEVVIFGSGDRIRFPRPAWIAPLVARGVGVETMDTAAACRTYNILAGEGRHVVAALLIEEPAHGR</sequence>
<protein>
    <recommendedName>
        <fullName evidence="3">Xcc1710-like domain-containing protein</fullName>
    </recommendedName>
</protein>
<dbReference type="Proteomes" id="UP000249135">
    <property type="component" value="Unassembled WGS sequence"/>
</dbReference>
<dbReference type="InterPro" id="IPR036748">
    <property type="entry name" value="MTH938-like_sf"/>
</dbReference>
<dbReference type="SUPFAM" id="SSF64076">
    <property type="entry name" value="MTH938-like"/>
    <property type="match status" value="1"/>
</dbReference>
<proteinExistence type="predicted"/>
<dbReference type="Pfam" id="PF04430">
    <property type="entry name" value="DUF498"/>
    <property type="match status" value="1"/>
</dbReference>
<reference evidence="1 2" key="1">
    <citation type="submission" date="2017-08" db="EMBL/GenBank/DDBJ databases">
        <title>Infants hospitalized years apart are colonized by the same room-sourced microbial strains.</title>
        <authorList>
            <person name="Brooks B."/>
            <person name="Olm M.R."/>
            <person name="Firek B.A."/>
            <person name="Baker R."/>
            <person name="Thomas B.C."/>
            <person name="Morowitz M.J."/>
            <person name="Banfield J.F."/>
        </authorList>
    </citation>
    <scope>NUCLEOTIDE SEQUENCE [LARGE SCALE GENOMIC DNA]</scope>
    <source>
        <strain evidence="1">S2_005_003_R2_41</strain>
    </source>
</reference>
<dbReference type="PANTHER" id="PTHR21192">
    <property type="entry name" value="NUCLEAR PROTEIN E3-3"/>
    <property type="match status" value="1"/>
</dbReference>
<name>A0A2W5P9F9_VARPD</name>
<dbReference type="AlphaFoldDB" id="A0A2W5P9F9"/>
<comment type="caution">
    <text evidence="1">The sequence shown here is derived from an EMBL/GenBank/DDBJ whole genome shotgun (WGS) entry which is preliminary data.</text>
</comment>
<dbReference type="PANTHER" id="PTHR21192:SF2">
    <property type="entry name" value="NADH DEHYDROGENASE [UBIQUINONE] 1 ALPHA SUBCOMPLEX ASSEMBLY FACTOR 3"/>
    <property type="match status" value="1"/>
</dbReference>
<dbReference type="EMBL" id="QFPP01000641">
    <property type="protein sequence ID" value="PZQ62286.1"/>
    <property type="molecule type" value="Genomic_DNA"/>
</dbReference>
<dbReference type="CDD" id="cd05560">
    <property type="entry name" value="Xcc1710_like"/>
    <property type="match status" value="1"/>
</dbReference>